<organism evidence="1 2">
    <name type="scientific">Hebeloma cylindrosporum</name>
    <dbReference type="NCBI Taxonomy" id="76867"/>
    <lineage>
        <taxon>Eukaryota</taxon>
        <taxon>Fungi</taxon>
        <taxon>Dikarya</taxon>
        <taxon>Basidiomycota</taxon>
        <taxon>Agaricomycotina</taxon>
        <taxon>Agaricomycetes</taxon>
        <taxon>Agaricomycetidae</taxon>
        <taxon>Agaricales</taxon>
        <taxon>Agaricineae</taxon>
        <taxon>Hymenogastraceae</taxon>
        <taxon>Hebeloma</taxon>
    </lineage>
</organism>
<proteinExistence type="predicted"/>
<accession>A0A0C2Y8K6</accession>
<evidence type="ECO:0000313" key="2">
    <source>
        <dbReference type="Proteomes" id="UP000053424"/>
    </source>
</evidence>
<dbReference type="Proteomes" id="UP000053424">
    <property type="component" value="Unassembled WGS sequence"/>
</dbReference>
<dbReference type="EMBL" id="KN831771">
    <property type="protein sequence ID" value="KIM46158.1"/>
    <property type="molecule type" value="Genomic_DNA"/>
</dbReference>
<reference evidence="1 2" key="1">
    <citation type="submission" date="2014-04" db="EMBL/GenBank/DDBJ databases">
        <authorList>
            <consortium name="DOE Joint Genome Institute"/>
            <person name="Kuo A."/>
            <person name="Gay G."/>
            <person name="Dore J."/>
            <person name="Kohler A."/>
            <person name="Nagy L.G."/>
            <person name="Floudas D."/>
            <person name="Copeland A."/>
            <person name="Barry K.W."/>
            <person name="Cichocki N."/>
            <person name="Veneault-Fourrey C."/>
            <person name="LaButti K."/>
            <person name="Lindquist E.A."/>
            <person name="Lipzen A."/>
            <person name="Lundell T."/>
            <person name="Morin E."/>
            <person name="Murat C."/>
            <person name="Sun H."/>
            <person name="Tunlid A."/>
            <person name="Henrissat B."/>
            <person name="Grigoriev I.V."/>
            <person name="Hibbett D.S."/>
            <person name="Martin F."/>
            <person name="Nordberg H.P."/>
            <person name="Cantor M.N."/>
            <person name="Hua S.X."/>
        </authorList>
    </citation>
    <scope>NUCLEOTIDE SEQUENCE [LARGE SCALE GENOMIC DNA]</scope>
    <source>
        <strain evidence="2">h7</strain>
    </source>
</reference>
<sequence length="57" mass="6538">MQRQPKTTMDSNLTVSTTTCPAVRHEPDRLKWIDDSRKVEIVRLGSLGSINNPERRC</sequence>
<name>A0A0C2Y8K6_HEBCY</name>
<gene>
    <name evidence="1" type="ORF">M413DRAFT_305404</name>
</gene>
<reference evidence="2" key="2">
    <citation type="submission" date="2015-01" db="EMBL/GenBank/DDBJ databases">
        <title>Evolutionary Origins and Diversification of the Mycorrhizal Mutualists.</title>
        <authorList>
            <consortium name="DOE Joint Genome Institute"/>
            <consortium name="Mycorrhizal Genomics Consortium"/>
            <person name="Kohler A."/>
            <person name="Kuo A."/>
            <person name="Nagy L.G."/>
            <person name="Floudas D."/>
            <person name="Copeland A."/>
            <person name="Barry K.W."/>
            <person name="Cichocki N."/>
            <person name="Veneault-Fourrey C."/>
            <person name="LaButti K."/>
            <person name="Lindquist E.A."/>
            <person name="Lipzen A."/>
            <person name="Lundell T."/>
            <person name="Morin E."/>
            <person name="Murat C."/>
            <person name="Riley R."/>
            <person name="Ohm R."/>
            <person name="Sun H."/>
            <person name="Tunlid A."/>
            <person name="Henrissat B."/>
            <person name="Grigoriev I.V."/>
            <person name="Hibbett D.S."/>
            <person name="Martin F."/>
        </authorList>
    </citation>
    <scope>NUCLEOTIDE SEQUENCE [LARGE SCALE GENOMIC DNA]</scope>
    <source>
        <strain evidence="2">h7</strain>
    </source>
</reference>
<protein>
    <submittedName>
        <fullName evidence="1">Uncharacterized protein</fullName>
    </submittedName>
</protein>
<keyword evidence="2" id="KW-1185">Reference proteome</keyword>
<dbReference type="AlphaFoldDB" id="A0A0C2Y8K6"/>
<dbReference type="HOGENOM" id="CLU_2996716_0_0_1"/>
<evidence type="ECO:0000313" key="1">
    <source>
        <dbReference type="EMBL" id="KIM46158.1"/>
    </source>
</evidence>